<accession>G0P1J9</accession>
<dbReference type="HOGENOM" id="CLU_2308514_0_0_1"/>
<dbReference type="EMBL" id="GL380014">
    <property type="protein sequence ID" value="EGT42373.1"/>
    <property type="molecule type" value="Genomic_DNA"/>
</dbReference>
<evidence type="ECO:0000313" key="1">
    <source>
        <dbReference type="EMBL" id="EGT42373.1"/>
    </source>
</evidence>
<keyword evidence="2" id="KW-1185">Reference proteome</keyword>
<evidence type="ECO:0000313" key="2">
    <source>
        <dbReference type="Proteomes" id="UP000008068"/>
    </source>
</evidence>
<dbReference type="InParanoid" id="G0P1J9"/>
<name>G0P1J9_CAEBE</name>
<dbReference type="Proteomes" id="UP000008068">
    <property type="component" value="Unassembled WGS sequence"/>
</dbReference>
<proteinExistence type="predicted"/>
<protein>
    <submittedName>
        <fullName evidence="1">Uncharacterized protein</fullName>
    </submittedName>
</protein>
<organism evidence="2">
    <name type="scientific">Caenorhabditis brenneri</name>
    <name type="common">Nematode worm</name>
    <dbReference type="NCBI Taxonomy" id="135651"/>
    <lineage>
        <taxon>Eukaryota</taxon>
        <taxon>Metazoa</taxon>
        <taxon>Ecdysozoa</taxon>
        <taxon>Nematoda</taxon>
        <taxon>Chromadorea</taxon>
        <taxon>Rhabditida</taxon>
        <taxon>Rhabditina</taxon>
        <taxon>Rhabditomorpha</taxon>
        <taxon>Rhabditoidea</taxon>
        <taxon>Rhabditidae</taxon>
        <taxon>Peloderinae</taxon>
        <taxon>Caenorhabditis</taxon>
    </lineage>
</organism>
<gene>
    <name evidence="1" type="ORF">CAEBREN_04441</name>
</gene>
<sequence length="100" mass="11665">MTISVIVKTTQQLLESELSSFFYEQCGKYRETYLLSEIKPMIQRSTVCFLDLIHHKKLAADITENIKTIQTSCVIMEQEVMKSKKHSQRKCITSDSHYTE</sequence>
<dbReference type="AlphaFoldDB" id="G0P1J9"/>
<reference evidence="2" key="1">
    <citation type="submission" date="2011-07" db="EMBL/GenBank/DDBJ databases">
        <authorList>
            <consortium name="Caenorhabditis brenneri Sequencing and Analysis Consortium"/>
            <person name="Wilson R.K."/>
        </authorList>
    </citation>
    <scope>NUCLEOTIDE SEQUENCE [LARGE SCALE GENOMIC DNA]</scope>
    <source>
        <strain evidence="2">PB2801</strain>
    </source>
</reference>